<feature type="compositionally biased region" description="Basic and acidic residues" evidence="1">
    <location>
        <begin position="1"/>
        <end position="12"/>
    </location>
</feature>
<organism evidence="2 3">
    <name type="scientific">Linnemannia gamsii</name>
    <dbReference type="NCBI Taxonomy" id="64522"/>
    <lineage>
        <taxon>Eukaryota</taxon>
        <taxon>Fungi</taxon>
        <taxon>Fungi incertae sedis</taxon>
        <taxon>Mucoromycota</taxon>
        <taxon>Mortierellomycotina</taxon>
        <taxon>Mortierellomycetes</taxon>
        <taxon>Mortierellales</taxon>
        <taxon>Mortierellaceae</taxon>
        <taxon>Linnemannia</taxon>
    </lineage>
</organism>
<dbReference type="PANTHER" id="PTHR37227">
    <property type="entry name" value="OS01G0219000 PROTEIN"/>
    <property type="match status" value="1"/>
</dbReference>
<accession>A0ABQ7JWR3</accession>
<dbReference type="PANTHER" id="PTHR37227:SF2">
    <property type="entry name" value="OS01G0219000 PROTEIN"/>
    <property type="match status" value="1"/>
</dbReference>
<reference evidence="2 3" key="1">
    <citation type="journal article" date="2020" name="Fungal Divers.">
        <title>Resolving the Mortierellaceae phylogeny through synthesis of multi-gene phylogenetics and phylogenomics.</title>
        <authorList>
            <person name="Vandepol N."/>
            <person name="Liber J."/>
            <person name="Desiro A."/>
            <person name="Na H."/>
            <person name="Kennedy M."/>
            <person name="Barry K."/>
            <person name="Grigoriev I.V."/>
            <person name="Miller A.N."/>
            <person name="O'Donnell K."/>
            <person name="Stajich J.E."/>
            <person name="Bonito G."/>
        </authorList>
    </citation>
    <scope>NUCLEOTIDE SEQUENCE [LARGE SCALE GENOMIC DNA]</scope>
    <source>
        <strain evidence="2 3">AD045</strain>
    </source>
</reference>
<dbReference type="EMBL" id="JAAAIM010000590">
    <property type="protein sequence ID" value="KAG0286244.1"/>
    <property type="molecule type" value="Genomic_DNA"/>
</dbReference>
<dbReference type="Pfam" id="PF16094">
    <property type="entry name" value="PAC1"/>
    <property type="match status" value="1"/>
</dbReference>
<dbReference type="InterPro" id="IPR016565">
    <property type="entry name" value="Proteasome_assmbl_chp_1"/>
</dbReference>
<feature type="region of interest" description="Disordered" evidence="1">
    <location>
        <begin position="1"/>
        <end position="22"/>
    </location>
</feature>
<evidence type="ECO:0000313" key="3">
    <source>
        <dbReference type="Proteomes" id="UP001194696"/>
    </source>
</evidence>
<evidence type="ECO:0008006" key="4">
    <source>
        <dbReference type="Google" id="ProtNLM"/>
    </source>
</evidence>
<proteinExistence type="predicted"/>
<dbReference type="Proteomes" id="UP001194696">
    <property type="component" value="Unassembled WGS sequence"/>
</dbReference>
<comment type="caution">
    <text evidence="2">The sequence shown here is derived from an EMBL/GenBank/DDBJ whole genome shotgun (WGS) entry which is preliminary data.</text>
</comment>
<evidence type="ECO:0000256" key="1">
    <source>
        <dbReference type="SAM" id="MobiDB-lite"/>
    </source>
</evidence>
<gene>
    <name evidence="2" type="ORF">BGZ96_009610</name>
</gene>
<keyword evidence="3" id="KW-1185">Reference proteome</keyword>
<protein>
    <recommendedName>
        <fullName evidence="4">Proteasome assembly chaperone 1</fullName>
    </recommendedName>
</protein>
<sequence>MDFSEDHHRYQSSDEEDFQESVDKAVTLPKPILLWRTETPPTTASPTSPLKSSTTAAPVRTCSTLIVGTAYGGSSLLHTVQGKTLLGSLILPGVDLKENSLDVNSPSNASCNIYRLDVDPTILLIPCNYEIKDKDSLNFAKAIMNNIQASRIIILDTISPSTYLSGSPDIEYSYPWLRLLKTAGSTTVTKITTLEVPNLVQNLGAALMGYCEVRGLSDTYLLLSLQEHVYGKALTTAATLRGLKEGLASLGCPLVANAVDISKAVKQIQDKRVGSNRTREDRLYA</sequence>
<name>A0ABQ7JWR3_9FUNG</name>
<evidence type="ECO:0000313" key="2">
    <source>
        <dbReference type="EMBL" id="KAG0286244.1"/>
    </source>
</evidence>